<feature type="non-terminal residue" evidence="2">
    <location>
        <position position="122"/>
    </location>
</feature>
<protein>
    <submittedName>
        <fullName evidence="2">TRI39 ligase</fullName>
    </submittedName>
</protein>
<dbReference type="PROSITE" id="PS50188">
    <property type="entry name" value="B302_SPRY"/>
    <property type="match status" value="1"/>
</dbReference>
<dbReference type="GO" id="GO:0016874">
    <property type="term" value="F:ligase activity"/>
    <property type="evidence" value="ECO:0007669"/>
    <property type="project" value="UniProtKB-KW"/>
</dbReference>
<dbReference type="Proteomes" id="UP001166052">
    <property type="component" value="Unassembled WGS sequence"/>
</dbReference>
<dbReference type="EMBL" id="JAAWVN010025095">
    <property type="protein sequence ID" value="MBN3294146.1"/>
    <property type="molecule type" value="Genomic_DNA"/>
</dbReference>
<reference evidence="2" key="1">
    <citation type="journal article" date="2021" name="Cell">
        <title>Tracing the genetic footprints of vertebrate landing in non-teleost ray-finned fishes.</title>
        <authorList>
            <person name="Bi X."/>
            <person name="Wang K."/>
            <person name="Yang L."/>
            <person name="Pan H."/>
            <person name="Jiang H."/>
            <person name="Wei Q."/>
            <person name="Fang M."/>
            <person name="Yu H."/>
            <person name="Zhu C."/>
            <person name="Cai Y."/>
            <person name="He Y."/>
            <person name="Gan X."/>
            <person name="Zeng H."/>
            <person name="Yu D."/>
            <person name="Zhu Y."/>
            <person name="Jiang H."/>
            <person name="Qiu Q."/>
            <person name="Yang H."/>
            <person name="Zhang Y.E."/>
            <person name="Wang W."/>
            <person name="Zhu M."/>
            <person name="He S."/>
            <person name="Zhang G."/>
        </authorList>
    </citation>
    <scope>NUCLEOTIDE SEQUENCE</scope>
    <source>
        <strain evidence="2">Bchr_001</strain>
    </source>
</reference>
<feature type="domain" description="B30.2/SPRY" evidence="1">
    <location>
        <begin position="1"/>
        <end position="122"/>
    </location>
</feature>
<dbReference type="PANTHER" id="PTHR24103">
    <property type="entry name" value="E3 UBIQUITIN-PROTEIN LIGASE TRIM"/>
    <property type="match status" value="1"/>
</dbReference>
<dbReference type="Gene3D" id="2.60.120.920">
    <property type="match status" value="1"/>
</dbReference>
<dbReference type="SUPFAM" id="SSF49899">
    <property type="entry name" value="Concanavalin A-like lectins/glucanases"/>
    <property type="match status" value="1"/>
</dbReference>
<keyword evidence="3" id="KW-1185">Reference proteome</keyword>
<name>A0ABS2Z6L7_POLSE</name>
<evidence type="ECO:0000259" key="1">
    <source>
        <dbReference type="PROSITE" id="PS50188"/>
    </source>
</evidence>
<accession>A0ABS2Z6L7</accession>
<sequence length="122" mass="13754">MKGNHYWEVEVGEKASWALGLATEKIKESRVIPEIPENGLWIIRLCGGKKFEAVSSTVRALHGKPKKVGMYKTTKELSFYDAETRTCIHTFDIEYPGVLYPVFSPGSRDKGPLIIKKKNGKK</sequence>
<feature type="non-terminal residue" evidence="2">
    <location>
        <position position="1"/>
    </location>
</feature>
<dbReference type="InterPro" id="IPR013320">
    <property type="entry name" value="ConA-like_dom_sf"/>
</dbReference>
<dbReference type="InterPro" id="IPR003877">
    <property type="entry name" value="SPRY_dom"/>
</dbReference>
<dbReference type="InterPro" id="IPR001870">
    <property type="entry name" value="B30.2/SPRY"/>
</dbReference>
<keyword evidence="2" id="KW-0436">Ligase</keyword>
<gene>
    <name evidence="2" type="primary">Trim39_2</name>
    <name evidence="2" type="ORF">GTO92_0011028</name>
</gene>
<dbReference type="InterPro" id="IPR043136">
    <property type="entry name" value="B30.2/SPRY_sf"/>
</dbReference>
<dbReference type="SMART" id="SM00449">
    <property type="entry name" value="SPRY"/>
    <property type="match status" value="1"/>
</dbReference>
<dbReference type="InterPro" id="IPR050143">
    <property type="entry name" value="TRIM/RBCC"/>
</dbReference>
<evidence type="ECO:0000313" key="2">
    <source>
        <dbReference type="EMBL" id="MBN3294146.1"/>
    </source>
</evidence>
<evidence type="ECO:0000313" key="3">
    <source>
        <dbReference type="Proteomes" id="UP001166052"/>
    </source>
</evidence>
<organism evidence="2 3">
    <name type="scientific">Polypterus senegalus</name>
    <name type="common">Senegal bichir</name>
    <dbReference type="NCBI Taxonomy" id="55291"/>
    <lineage>
        <taxon>Eukaryota</taxon>
        <taxon>Metazoa</taxon>
        <taxon>Chordata</taxon>
        <taxon>Craniata</taxon>
        <taxon>Vertebrata</taxon>
        <taxon>Euteleostomi</taxon>
        <taxon>Actinopterygii</taxon>
        <taxon>Polypteriformes</taxon>
        <taxon>Polypteridae</taxon>
        <taxon>Polypterus</taxon>
    </lineage>
</organism>
<comment type="caution">
    <text evidence="2">The sequence shown here is derived from an EMBL/GenBank/DDBJ whole genome shotgun (WGS) entry which is preliminary data.</text>
</comment>
<dbReference type="Pfam" id="PF00622">
    <property type="entry name" value="SPRY"/>
    <property type="match status" value="1"/>
</dbReference>
<proteinExistence type="predicted"/>